<feature type="compositionally biased region" description="Low complexity" evidence="1">
    <location>
        <begin position="109"/>
        <end position="123"/>
    </location>
</feature>
<reference evidence="2 3" key="1">
    <citation type="submission" date="2011-02" db="EMBL/GenBank/DDBJ databases">
        <title>The Genome Sequence of Sphaeroforma arctica JP610.</title>
        <authorList>
            <consortium name="The Broad Institute Genome Sequencing Platform"/>
            <person name="Russ C."/>
            <person name="Cuomo C."/>
            <person name="Young S.K."/>
            <person name="Zeng Q."/>
            <person name="Gargeya S."/>
            <person name="Alvarado L."/>
            <person name="Berlin A."/>
            <person name="Chapman S.B."/>
            <person name="Chen Z."/>
            <person name="Freedman E."/>
            <person name="Gellesch M."/>
            <person name="Goldberg J."/>
            <person name="Griggs A."/>
            <person name="Gujja S."/>
            <person name="Heilman E."/>
            <person name="Heiman D."/>
            <person name="Howarth C."/>
            <person name="Mehta T."/>
            <person name="Neiman D."/>
            <person name="Pearson M."/>
            <person name="Roberts A."/>
            <person name="Saif S."/>
            <person name="Shea T."/>
            <person name="Shenoy N."/>
            <person name="Sisk P."/>
            <person name="Stolte C."/>
            <person name="Sykes S."/>
            <person name="White J."/>
            <person name="Yandava C."/>
            <person name="Burger G."/>
            <person name="Gray M.W."/>
            <person name="Holland P.W.H."/>
            <person name="King N."/>
            <person name="Lang F.B.F."/>
            <person name="Roger A.J."/>
            <person name="Ruiz-Trillo I."/>
            <person name="Haas B."/>
            <person name="Nusbaum C."/>
            <person name="Birren B."/>
        </authorList>
    </citation>
    <scope>NUCLEOTIDE SEQUENCE [LARGE SCALE GENOMIC DNA]</scope>
    <source>
        <strain evidence="2 3">JP610</strain>
    </source>
</reference>
<dbReference type="AlphaFoldDB" id="A0A0L0FSL7"/>
<dbReference type="Proteomes" id="UP000054560">
    <property type="component" value="Unassembled WGS sequence"/>
</dbReference>
<dbReference type="EMBL" id="KQ242385">
    <property type="protein sequence ID" value="KNC78978.1"/>
    <property type="molecule type" value="Genomic_DNA"/>
</dbReference>
<evidence type="ECO:0000256" key="1">
    <source>
        <dbReference type="SAM" id="MobiDB-lite"/>
    </source>
</evidence>
<feature type="region of interest" description="Disordered" evidence="1">
    <location>
        <begin position="195"/>
        <end position="231"/>
    </location>
</feature>
<feature type="region of interest" description="Disordered" evidence="1">
    <location>
        <begin position="1"/>
        <end position="25"/>
    </location>
</feature>
<feature type="compositionally biased region" description="Polar residues" evidence="1">
    <location>
        <begin position="208"/>
        <end position="224"/>
    </location>
</feature>
<organism evidence="2 3">
    <name type="scientific">Sphaeroforma arctica JP610</name>
    <dbReference type="NCBI Taxonomy" id="667725"/>
    <lineage>
        <taxon>Eukaryota</taxon>
        <taxon>Ichthyosporea</taxon>
        <taxon>Ichthyophonida</taxon>
        <taxon>Sphaeroforma</taxon>
    </lineage>
</organism>
<evidence type="ECO:0000313" key="2">
    <source>
        <dbReference type="EMBL" id="KNC78978.1"/>
    </source>
</evidence>
<protein>
    <submittedName>
        <fullName evidence="2">Uncharacterized protein</fullName>
    </submittedName>
</protein>
<feature type="compositionally biased region" description="Basic and acidic residues" evidence="1">
    <location>
        <begin position="495"/>
        <end position="509"/>
    </location>
</feature>
<sequence>MKEIAQLSQSLSDMSNDFRKQTDAHHQKYTEVRALEMENADLQRANRALMDRLRTQEHLHETEGANDTESTRQHVQREALLTRRLAEAQEEINNLRLQATRAARRMSPTTTHSKTHTQQSTYTINTDAPANGSPYTHVTESKMHLNIEPPRTMHPIPNYQDRTMHPKPNYQDRTMHPKPNYQDRASASISRALHRKESTVKVARGYSPSPTNDRNTVNDGTYQRDTGDVVQGDRQARTITHTPRNRPPYEHVHEHAHEHEHAVYRPKVHGLDEVHTDRWAPVHTPPPAEAKAHTWTRESQAEGRRDAQAYGTHPRTNGHAPGPQREGQGQGETHGGEHRNSRIDTQAQGNYGRYAYTHSQENGPGPKNQPRAYPRPASATYLTDGRGCSVDEEADEIYSLPTDTRYLSTDAAHARVHIPSEYQHPRGQEGIEHHSVSEPASPLRQLRELRIEDMSQMSANGDFNEQTINTTFSSDGQNGTYTADMRQGRPRRHSRTEVAAHSWDDRGSAEGSEHVWDVVDVSAMDHGDDINTSSARVEQMGNIIDRHIAVLKDKFQQKLDSQR</sequence>
<dbReference type="GeneID" id="25909112"/>
<feature type="compositionally biased region" description="Polar residues" evidence="1">
    <location>
        <begin position="470"/>
        <end position="481"/>
    </location>
</feature>
<feature type="compositionally biased region" description="Basic and acidic residues" evidence="1">
    <location>
        <begin position="16"/>
        <end position="25"/>
    </location>
</feature>
<feature type="region of interest" description="Disordered" evidence="1">
    <location>
        <begin position="102"/>
        <end position="131"/>
    </location>
</feature>
<feature type="region of interest" description="Disordered" evidence="1">
    <location>
        <begin position="470"/>
        <end position="509"/>
    </location>
</feature>
<accession>A0A0L0FSL7</accession>
<keyword evidence="3" id="KW-1185">Reference proteome</keyword>
<evidence type="ECO:0000313" key="3">
    <source>
        <dbReference type="Proteomes" id="UP000054560"/>
    </source>
</evidence>
<feature type="compositionally biased region" description="Basic and acidic residues" evidence="1">
    <location>
        <begin position="290"/>
        <end position="307"/>
    </location>
</feature>
<name>A0A0L0FSL7_9EUKA</name>
<gene>
    <name evidence="2" type="ORF">SARC_08608</name>
</gene>
<feature type="region of interest" description="Disordered" evidence="1">
    <location>
        <begin position="278"/>
        <end position="378"/>
    </location>
</feature>
<proteinExistence type="predicted"/>
<dbReference type="RefSeq" id="XP_014152880.1">
    <property type="nucleotide sequence ID" value="XM_014297405.1"/>
</dbReference>
<feature type="compositionally biased region" description="Polar residues" evidence="1">
    <location>
        <begin position="1"/>
        <end position="15"/>
    </location>
</feature>